<protein>
    <submittedName>
        <fullName evidence="2">Uncharacterized protein</fullName>
    </submittedName>
</protein>
<proteinExistence type="predicted"/>
<dbReference type="AlphaFoldDB" id="A0AAD8H0P5"/>
<evidence type="ECO:0000313" key="2">
    <source>
        <dbReference type="EMBL" id="KAK1358299.1"/>
    </source>
</evidence>
<accession>A0AAD8H0P5</accession>
<feature type="region of interest" description="Disordered" evidence="1">
    <location>
        <begin position="188"/>
        <end position="208"/>
    </location>
</feature>
<feature type="region of interest" description="Disordered" evidence="1">
    <location>
        <begin position="252"/>
        <end position="286"/>
    </location>
</feature>
<evidence type="ECO:0000313" key="3">
    <source>
        <dbReference type="Proteomes" id="UP001237642"/>
    </source>
</evidence>
<comment type="caution">
    <text evidence="2">The sequence shown here is derived from an EMBL/GenBank/DDBJ whole genome shotgun (WGS) entry which is preliminary data.</text>
</comment>
<name>A0AAD8H0P5_9APIA</name>
<organism evidence="2 3">
    <name type="scientific">Heracleum sosnowskyi</name>
    <dbReference type="NCBI Taxonomy" id="360622"/>
    <lineage>
        <taxon>Eukaryota</taxon>
        <taxon>Viridiplantae</taxon>
        <taxon>Streptophyta</taxon>
        <taxon>Embryophyta</taxon>
        <taxon>Tracheophyta</taxon>
        <taxon>Spermatophyta</taxon>
        <taxon>Magnoliopsida</taxon>
        <taxon>eudicotyledons</taxon>
        <taxon>Gunneridae</taxon>
        <taxon>Pentapetalae</taxon>
        <taxon>asterids</taxon>
        <taxon>campanulids</taxon>
        <taxon>Apiales</taxon>
        <taxon>Apiaceae</taxon>
        <taxon>Apioideae</taxon>
        <taxon>apioid superclade</taxon>
        <taxon>Tordylieae</taxon>
        <taxon>Tordyliinae</taxon>
        <taxon>Heracleum</taxon>
    </lineage>
</organism>
<reference evidence="2" key="2">
    <citation type="submission" date="2023-05" db="EMBL/GenBank/DDBJ databases">
        <authorList>
            <person name="Schelkunov M.I."/>
        </authorList>
    </citation>
    <scope>NUCLEOTIDE SEQUENCE</scope>
    <source>
        <strain evidence="2">Hsosn_3</strain>
        <tissue evidence="2">Leaf</tissue>
    </source>
</reference>
<dbReference type="EMBL" id="JAUIZM010000011">
    <property type="protein sequence ID" value="KAK1358299.1"/>
    <property type="molecule type" value="Genomic_DNA"/>
</dbReference>
<reference evidence="2" key="1">
    <citation type="submission" date="2023-02" db="EMBL/GenBank/DDBJ databases">
        <title>Genome of toxic invasive species Heracleum sosnowskyi carries increased number of genes despite the absence of recent whole-genome duplications.</title>
        <authorList>
            <person name="Schelkunov M."/>
            <person name="Shtratnikova V."/>
            <person name="Makarenko M."/>
            <person name="Klepikova A."/>
            <person name="Omelchenko D."/>
            <person name="Novikova G."/>
            <person name="Obukhova E."/>
            <person name="Bogdanov V."/>
            <person name="Penin A."/>
            <person name="Logacheva M."/>
        </authorList>
    </citation>
    <scope>NUCLEOTIDE SEQUENCE</scope>
    <source>
        <strain evidence="2">Hsosn_3</strain>
        <tissue evidence="2">Leaf</tissue>
    </source>
</reference>
<sequence length="329" mass="38417">MITRTCKVLPNIVTKMRRGAVRLDFQDDILIWCRPALNGSPRHLCTSETGENIAQTKKEKRRRYDPTIKYEALRQCAVPRYAYYDDSATDWTDSDSEIEIETMTEEEAQTRKEKILAEAKEEQPFKYRPYFNYEIFKRFFYIDSPDSLAYSDLILYSQTEEERKIKKERFFSEFIGSEFDFITKTKNKAETEGKTENETKTETDTTAEDKVHKDKILAGINHEQLFRYDPSIKYEPLKRYIVPRFDFFDSSSTEWSDSSDSSIFSDSESETEIMADEAESQKGRILTGSKEKQLSLDDLVKSPLTNLQYMSEDSVKFPSKHLQSKPAVS</sequence>
<feature type="compositionally biased region" description="Acidic residues" evidence="1">
    <location>
        <begin position="267"/>
        <end position="278"/>
    </location>
</feature>
<feature type="compositionally biased region" description="Low complexity" evidence="1">
    <location>
        <begin position="252"/>
        <end position="266"/>
    </location>
</feature>
<gene>
    <name evidence="2" type="ORF">POM88_051555</name>
</gene>
<keyword evidence="3" id="KW-1185">Reference proteome</keyword>
<evidence type="ECO:0000256" key="1">
    <source>
        <dbReference type="SAM" id="MobiDB-lite"/>
    </source>
</evidence>
<dbReference type="Proteomes" id="UP001237642">
    <property type="component" value="Unassembled WGS sequence"/>
</dbReference>